<evidence type="ECO:0000259" key="2">
    <source>
        <dbReference type="Pfam" id="PF12335"/>
    </source>
</evidence>
<accession>A0A2G9UL25</accession>
<sequence>MEIPKIWVIGVKVKLLAIKRHGSSVGVVTRRLPSNEWSDVPFPNSISMTCLHRIFLAIQSDVAAAEMMIATLPHVDAVVVDLDTGEVRLPDNNHLAELPSPFRERLVLSPELATADLAVPAALPPPLEPHLLVVCSTTAENDDLNSSEEKQRMSRISTSLLINEKQERIMTTTPNLSKRTSLCVANGEHAAANDGATLRPLSNERVVPVPEKLNLFEEHIGANSRRLLVLSACVDAIFDNRMSEARKMMCAVELSLRVVAARVALCRQLASAAVPVTRAMLQPAQFELVVRLLNCALERLTQGVQQYAYTCVQDHSVWSNHRFWEAAFFHDVHELMRRHYGNQHDSNMPLSGKSYHDMWNLLEEPTAMALSAARLSSLSEFSDEELAKCSEEEESIVHGQAKHYVNLMIYLRVPLDASRLRRIDKNDLELRGNFRDQRDTESQSESDGESGFIENVNDGDLGNV</sequence>
<reference evidence="3 4" key="1">
    <citation type="submission" date="2015-09" db="EMBL/GenBank/DDBJ databases">
        <title>Draft genome of the parasitic nematode Teladorsagia circumcincta isolate WARC Sus (inbred).</title>
        <authorList>
            <person name="Mitreva M."/>
        </authorList>
    </citation>
    <scope>NUCLEOTIDE SEQUENCE [LARGE SCALE GENOMIC DNA]</scope>
    <source>
        <strain evidence="3 4">S</strain>
    </source>
</reference>
<gene>
    <name evidence="3" type="ORF">TELCIR_07148</name>
</gene>
<name>A0A2G9UL25_TELCI</name>
<dbReference type="AlphaFoldDB" id="A0A2G9UL25"/>
<feature type="region of interest" description="Disordered" evidence="1">
    <location>
        <begin position="434"/>
        <end position="464"/>
    </location>
</feature>
<dbReference type="InterPro" id="IPR022096">
    <property type="entry name" value="SBF1/SBF2"/>
</dbReference>
<dbReference type="OrthoDB" id="74314at2759"/>
<evidence type="ECO:0000313" key="3">
    <source>
        <dbReference type="EMBL" id="PIO70969.1"/>
    </source>
</evidence>
<dbReference type="EMBL" id="KZ346098">
    <property type="protein sequence ID" value="PIO70969.1"/>
    <property type="molecule type" value="Genomic_DNA"/>
</dbReference>
<proteinExistence type="predicted"/>
<feature type="domain" description="SBF1/SBF2" evidence="2">
    <location>
        <begin position="218"/>
        <end position="298"/>
    </location>
</feature>
<protein>
    <recommendedName>
        <fullName evidence="2">SBF1/SBF2 domain-containing protein</fullName>
    </recommendedName>
</protein>
<evidence type="ECO:0000313" key="4">
    <source>
        <dbReference type="Proteomes" id="UP000230423"/>
    </source>
</evidence>
<dbReference type="Proteomes" id="UP000230423">
    <property type="component" value="Unassembled WGS sequence"/>
</dbReference>
<feature type="domain" description="SBF1/SBF2" evidence="2">
    <location>
        <begin position="299"/>
        <end position="408"/>
    </location>
</feature>
<evidence type="ECO:0000256" key="1">
    <source>
        <dbReference type="SAM" id="MobiDB-lite"/>
    </source>
</evidence>
<dbReference type="Pfam" id="PF12335">
    <property type="entry name" value="SBF2"/>
    <property type="match status" value="2"/>
</dbReference>
<feature type="non-terminal residue" evidence="3">
    <location>
        <position position="464"/>
    </location>
</feature>
<organism evidence="3 4">
    <name type="scientific">Teladorsagia circumcincta</name>
    <name type="common">Brown stomach worm</name>
    <name type="synonym">Ostertagia circumcincta</name>
    <dbReference type="NCBI Taxonomy" id="45464"/>
    <lineage>
        <taxon>Eukaryota</taxon>
        <taxon>Metazoa</taxon>
        <taxon>Ecdysozoa</taxon>
        <taxon>Nematoda</taxon>
        <taxon>Chromadorea</taxon>
        <taxon>Rhabditida</taxon>
        <taxon>Rhabditina</taxon>
        <taxon>Rhabditomorpha</taxon>
        <taxon>Strongyloidea</taxon>
        <taxon>Trichostrongylidae</taxon>
        <taxon>Teladorsagia</taxon>
    </lineage>
</organism>
<keyword evidence="4" id="KW-1185">Reference proteome</keyword>